<dbReference type="Pfam" id="PF13476">
    <property type="entry name" value="AAA_23"/>
    <property type="match status" value="1"/>
</dbReference>
<feature type="coiled-coil region" evidence="9">
    <location>
        <begin position="334"/>
        <end position="371"/>
    </location>
</feature>
<dbReference type="eggNOG" id="COG0497">
    <property type="taxonomic scope" value="Bacteria"/>
</dbReference>
<organism evidence="11 12">
    <name type="scientific">Candidatus Scalindua brodae</name>
    <dbReference type="NCBI Taxonomy" id="237368"/>
    <lineage>
        <taxon>Bacteria</taxon>
        <taxon>Pseudomonadati</taxon>
        <taxon>Planctomycetota</taxon>
        <taxon>Candidatus Brocadiia</taxon>
        <taxon>Candidatus Brocadiales</taxon>
        <taxon>Candidatus Scalinduaceae</taxon>
        <taxon>Candidatus Scalindua</taxon>
    </lineage>
</organism>
<dbReference type="AlphaFoldDB" id="A0A0B0ED51"/>
<evidence type="ECO:0000256" key="7">
    <source>
        <dbReference type="ARBA" id="ARBA00023204"/>
    </source>
</evidence>
<evidence type="ECO:0000313" key="11">
    <source>
        <dbReference type="EMBL" id="KHE90614.1"/>
    </source>
</evidence>
<dbReference type="EMBL" id="JRYO01000252">
    <property type="protein sequence ID" value="KHE90614.1"/>
    <property type="molecule type" value="Genomic_DNA"/>
</dbReference>
<keyword evidence="7" id="KW-0234">DNA repair</keyword>
<dbReference type="InterPro" id="IPR038729">
    <property type="entry name" value="Rad50/SbcC_AAA"/>
</dbReference>
<proteinExistence type="inferred from homology"/>
<dbReference type="PANTHER" id="PTHR11059:SF0">
    <property type="entry name" value="DNA REPAIR PROTEIN RECN"/>
    <property type="match status" value="1"/>
</dbReference>
<sequence length="380" mass="43606">MLNELSISNFALIDEITIKFDEGLNIFTGTTGVGKSLILGALNFLLGSRATNDIVGTGKKDVSVSGLFFIKSVRIRKCIKEHIDEIDDGEEEIILQRNLDQKGRNRCKLNNQPITVSLLKEIGDILVNIHGQHEHESLTNPLQQLSILDSFGKLDDLRTEYSEIYCKTLEKEKLLCSLNDRHGERKKQIDLYNYEINEIESCRLQPKEDERLEAERYILANSEKIQNALSLCSNNLYESDNSIIVGLKEISNELSKIMNVDKSFENTLEVCNQTIYQLEDIASTLRNDVEKYDYDPGQLELIEERVEIIRSLKRKYGNSIEDILSHCEITKVKLEQLLKENEDVEIVETELKQLKKAVVNTGKKLTQYRKKAGKKTFRPY</sequence>
<evidence type="ECO:0000256" key="1">
    <source>
        <dbReference type="ARBA" id="ARBA00003618"/>
    </source>
</evidence>
<dbReference type="GO" id="GO:0006310">
    <property type="term" value="P:DNA recombination"/>
    <property type="evidence" value="ECO:0007669"/>
    <property type="project" value="InterPro"/>
</dbReference>
<evidence type="ECO:0000256" key="3">
    <source>
        <dbReference type="ARBA" id="ARBA00021315"/>
    </source>
</evidence>
<keyword evidence="4" id="KW-0547">Nucleotide-binding</keyword>
<dbReference type="GO" id="GO:0006302">
    <property type="term" value="P:double-strand break repair"/>
    <property type="evidence" value="ECO:0007669"/>
    <property type="project" value="InterPro"/>
</dbReference>
<accession>A0A0B0ED51</accession>
<protein>
    <recommendedName>
        <fullName evidence="3">DNA repair protein RecN</fullName>
    </recommendedName>
    <alternativeName>
        <fullName evidence="8">Recombination protein N</fullName>
    </alternativeName>
</protein>
<dbReference type="GO" id="GO:0009432">
    <property type="term" value="P:SOS response"/>
    <property type="evidence" value="ECO:0007669"/>
    <property type="project" value="TreeGrafter"/>
</dbReference>
<name>A0A0B0ED51_9BACT</name>
<feature type="domain" description="Rad50/SbcC-type AAA" evidence="10">
    <location>
        <begin position="4"/>
        <end position="230"/>
    </location>
</feature>
<dbReference type="GO" id="GO:0016887">
    <property type="term" value="F:ATP hydrolysis activity"/>
    <property type="evidence" value="ECO:0007669"/>
    <property type="project" value="InterPro"/>
</dbReference>
<keyword evidence="5" id="KW-0227">DNA damage</keyword>
<evidence type="ECO:0000256" key="4">
    <source>
        <dbReference type="ARBA" id="ARBA00022741"/>
    </source>
</evidence>
<evidence type="ECO:0000256" key="2">
    <source>
        <dbReference type="ARBA" id="ARBA00009441"/>
    </source>
</evidence>
<dbReference type="InterPro" id="IPR027417">
    <property type="entry name" value="P-loop_NTPase"/>
</dbReference>
<dbReference type="SUPFAM" id="SSF52540">
    <property type="entry name" value="P-loop containing nucleoside triphosphate hydrolases"/>
    <property type="match status" value="1"/>
</dbReference>
<dbReference type="CDD" id="cd03241">
    <property type="entry name" value="ABC_RecN"/>
    <property type="match status" value="1"/>
</dbReference>
<comment type="caution">
    <text evidence="11">The sequence shown here is derived from an EMBL/GenBank/DDBJ whole genome shotgun (WGS) entry which is preliminary data.</text>
</comment>
<evidence type="ECO:0000256" key="9">
    <source>
        <dbReference type="SAM" id="Coils"/>
    </source>
</evidence>
<comment type="similarity">
    <text evidence="2">Belongs to the RecN family.</text>
</comment>
<dbReference type="InterPro" id="IPR004604">
    <property type="entry name" value="DNA_recomb/repair_RecN"/>
</dbReference>
<evidence type="ECO:0000313" key="12">
    <source>
        <dbReference type="Proteomes" id="UP000030652"/>
    </source>
</evidence>
<dbReference type="Gene3D" id="6.10.140.1080">
    <property type="match status" value="1"/>
</dbReference>
<dbReference type="PANTHER" id="PTHR11059">
    <property type="entry name" value="DNA REPAIR PROTEIN RECN"/>
    <property type="match status" value="1"/>
</dbReference>
<reference evidence="11 12" key="1">
    <citation type="submission" date="2014-10" db="EMBL/GenBank/DDBJ databases">
        <title>Draft genome of anammox bacterium scalindua brodae, obtained using differential coverage binning of sequence data from two enrichment reactors.</title>
        <authorList>
            <person name="Speth D.R."/>
            <person name="Russ L."/>
            <person name="Kartal B."/>
            <person name="Op den Camp H.J."/>
            <person name="Dutilh B.E."/>
            <person name="Jetten M.S."/>
        </authorList>
    </citation>
    <scope>NUCLEOTIDE SEQUENCE [LARGE SCALE GENOMIC DNA]</scope>
    <source>
        <strain evidence="11">RU1</strain>
    </source>
</reference>
<dbReference type="GO" id="GO:0005524">
    <property type="term" value="F:ATP binding"/>
    <property type="evidence" value="ECO:0007669"/>
    <property type="project" value="UniProtKB-KW"/>
</dbReference>
<evidence type="ECO:0000256" key="8">
    <source>
        <dbReference type="ARBA" id="ARBA00033408"/>
    </source>
</evidence>
<evidence type="ECO:0000259" key="10">
    <source>
        <dbReference type="Pfam" id="PF13476"/>
    </source>
</evidence>
<dbReference type="GO" id="GO:0043590">
    <property type="term" value="C:bacterial nucleoid"/>
    <property type="evidence" value="ECO:0007669"/>
    <property type="project" value="TreeGrafter"/>
</dbReference>
<dbReference type="Gene3D" id="3.40.50.300">
    <property type="entry name" value="P-loop containing nucleotide triphosphate hydrolases"/>
    <property type="match status" value="1"/>
</dbReference>
<comment type="function">
    <text evidence="1">May be involved in recombinational repair of damaged DNA.</text>
</comment>
<gene>
    <name evidence="11" type="primary">recN</name>
    <name evidence="11" type="ORF">SCABRO_03658</name>
</gene>
<evidence type="ECO:0000256" key="5">
    <source>
        <dbReference type="ARBA" id="ARBA00022763"/>
    </source>
</evidence>
<keyword evidence="9" id="KW-0175">Coiled coil</keyword>
<keyword evidence="6" id="KW-0067">ATP-binding</keyword>
<dbReference type="Proteomes" id="UP000030652">
    <property type="component" value="Unassembled WGS sequence"/>
</dbReference>
<evidence type="ECO:0000256" key="6">
    <source>
        <dbReference type="ARBA" id="ARBA00022840"/>
    </source>
</evidence>